<dbReference type="Proteomes" id="UP000753724">
    <property type="component" value="Unassembled WGS sequence"/>
</dbReference>
<feature type="region of interest" description="Disordered" evidence="1">
    <location>
        <begin position="84"/>
        <end position="108"/>
    </location>
</feature>
<accession>A0ABW9XBI2</accession>
<gene>
    <name evidence="3" type="ORF">GTZ99_04910</name>
</gene>
<organism evidence="3 4">
    <name type="scientific">Novosphingobium ovatum</name>
    <dbReference type="NCBI Taxonomy" id="1908523"/>
    <lineage>
        <taxon>Bacteria</taxon>
        <taxon>Pseudomonadati</taxon>
        <taxon>Pseudomonadota</taxon>
        <taxon>Alphaproteobacteria</taxon>
        <taxon>Sphingomonadales</taxon>
        <taxon>Sphingomonadaceae</taxon>
        <taxon>Novosphingobium</taxon>
    </lineage>
</organism>
<evidence type="ECO:0000256" key="1">
    <source>
        <dbReference type="SAM" id="MobiDB-lite"/>
    </source>
</evidence>
<keyword evidence="4" id="KW-1185">Reference proteome</keyword>
<dbReference type="RefSeq" id="WP_161717184.1">
    <property type="nucleotide sequence ID" value="NZ_JAAAPO010000002.1"/>
</dbReference>
<dbReference type="EMBL" id="JAAAPO010000002">
    <property type="protein sequence ID" value="NBC35894.1"/>
    <property type="molecule type" value="Genomic_DNA"/>
</dbReference>
<sequence length="108" mass="12123">MDIIRTIIWVLIAVVVSAFVAMNWQLASVNVWPLDSGYLHLDWPVGFVALAFFLAGLVPMWIRAKAIGWRLKRRIATLENTIRASTPTPPLATKTQLDAEQAGHRTEK</sequence>
<evidence type="ECO:0000256" key="2">
    <source>
        <dbReference type="SAM" id="Phobius"/>
    </source>
</evidence>
<protein>
    <submittedName>
        <fullName evidence="3">LapA family protein</fullName>
    </submittedName>
</protein>
<feature type="transmembrane region" description="Helical" evidence="2">
    <location>
        <begin position="46"/>
        <end position="64"/>
    </location>
</feature>
<keyword evidence="2" id="KW-1133">Transmembrane helix</keyword>
<comment type="caution">
    <text evidence="3">The sequence shown here is derived from an EMBL/GenBank/DDBJ whole genome shotgun (WGS) entry which is preliminary data.</text>
</comment>
<reference evidence="4" key="1">
    <citation type="submission" date="2020-01" db="EMBL/GenBank/DDBJ databases">
        <title>Sphingomonas sp. strain CSW-10.</title>
        <authorList>
            <person name="Chen W.-M."/>
        </authorList>
    </citation>
    <scope>NUCLEOTIDE SEQUENCE [LARGE SCALE GENOMIC DNA]</scope>
    <source>
        <strain evidence="4">FSY-8</strain>
    </source>
</reference>
<keyword evidence="2" id="KW-0472">Membrane</keyword>
<feature type="transmembrane region" description="Helical" evidence="2">
    <location>
        <begin position="7"/>
        <end position="26"/>
    </location>
</feature>
<evidence type="ECO:0000313" key="3">
    <source>
        <dbReference type="EMBL" id="NBC35894.1"/>
    </source>
</evidence>
<keyword evidence="2" id="KW-0812">Transmembrane</keyword>
<evidence type="ECO:0000313" key="4">
    <source>
        <dbReference type="Proteomes" id="UP000753724"/>
    </source>
</evidence>
<proteinExistence type="predicted"/>
<name>A0ABW9XBI2_9SPHN</name>